<dbReference type="PANTHER" id="PTHR33332">
    <property type="entry name" value="REVERSE TRANSCRIPTASE DOMAIN-CONTAINING PROTEIN"/>
    <property type="match status" value="1"/>
</dbReference>
<dbReference type="Proteomes" id="UP000719412">
    <property type="component" value="Unassembled WGS sequence"/>
</dbReference>
<proteinExistence type="predicted"/>
<evidence type="ECO:0008006" key="3">
    <source>
        <dbReference type="Google" id="ProtNLM"/>
    </source>
</evidence>
<evidence type="ECO:0000313" key="1">
    <source>
        <dbReference type="EMBL" id="KAH0809538.1"/>
    </source>
</evidence>
<dbReference type="EMBL" id="JABDTM020028077">
    <property type="protein sequence ID" value="KAH0809538.1"/>
    <property type="molecule type" value="Genomic_DNA"/>
</dbReference>
<sequence>MESKQAGGAGILPPAVINKFRIYCRSTTGVVELYQPDEETSQEVVVLADSSMLTKSLPADTIRDLPVSPGTTWTGRTRRDLDPQKRSVWKPSVMKFLIRLAIWGGGTNNTANSRNFPFLSLVPPIYRLRLRQIFRRKPVNDMTDLLDVPFQLYADDLKIYNVIETDEDCLKLQRNIDLIQNWARTNNLLLNISKCNVVSYSRRDTIIRFNYSIENSALQRVNEFKDLGVVFDSKLTFRSHVEYVLSKAYKSLGFVIRNGKLFDNPQTLLCLYKTYKVREHSRTGSRKPTSGTGRDEFARVGAKGIKGGTDAILEALGSRFSVHGSRPIPLQQVLANPWRKTEAAGKIVQTELQPYAAADLGFFHEGQRPYASADHISPPVVIP</sequence>
<gene>
    <name evidence="1" type="ORF">GEV33_013254</name>
</gene>
<organism evidence="1 2">
    <name type="scientific">Tenebrio molitor</name>
    <name type="common">Yellow mealworm beetle</name>
    <dbReference type="NCBI Taxonomy" id="7067"/>
    <lineage>
        <taxon>Eukaryota</taxon>
        <taxon>Metazoa</taxon>
        <taxon>Ecdysozoa</taxon>
        <taxon>Arthropoda</taxon>
        <taxon>Hexapoda</taxon>
        <taxon>Insecta</taxon>
        <taxon>Pterygota</taxon>
        <taxon>Neoptera</taxon>
        <taxon>Endopterygota</taxon>
        <taxon>Coleoptera</taxon>
        <taxon>Polyphaga</taxon>
        <taxon>Cucujiformia</taxon>
        <taxon>Tenebrionidae</taxon>
        <taxon>Tenebrio</taxon>
    </lineage>
</organism>
<dbReference type="AlphaFoldDB" id="A0A8J6H958"/>
<keyword evidence="2" id="KW-1185">Reference proteome</keyword>
<protein>
    <recommendedName>
        <fullName evidence="3">Reverse transcriptase domain-containing protein</fullName>
    </recommendedName>
</protein>
<comment type="caution">
    <text evidence="1">The sequence shown here is derived from an EMBL/GenBank/DDBJ whole genome shotgun (WGS) entry which is preliminary data.</text>
</comment>
<accession>A0A8J6H958</accession>
<reference evidence="1" key="1">
    <citation type="journal article" date="2020" name="J Insects Food Feed">
        <title>The yellow mealworm (Tenebrio molitor) genome: a resource for the emerging insects as food and feed industry.</title>
        <authorList>
            <person name="Eriksson T."/>
            <person name="Andere A."/>
            <person name="Kelstrup H."/>
            <person name="Emery V."/>
            <person name="Picard C."/>
        </authorList>
    </citation>
    <scope>NUCLEOTIDE SEQUENCE</scope>
    <source>
        <strain evidence="1">Stoneville</strain>
        <tissue evidence="1">Whole head</tissue>
    </source>
</reference>
<name>A0A8J6H958_TENMO</name>
<evidence type="ECO:0000313" key="2">
    <source>
        <dbReference type="Proteomes" id="UP000719412"/>
    </source>
</evidence>
<reference evidence="1" key="2">
    <citation type="submission" date="2021-08" db="EMBL/GenBank/DDBJ databases">
        <authorList>
            <person name="Eriksson T."/>
        </authorList>
    </citation>
    <scope>NUCLEOTIDE SEQUENCE</scope>
    <source>
        <strain evidence="1">Stoneville</strain>
        <tissue evidence="1">Whole head</tissue>
    </source>
</reference>